<feature type="transmembrane region" description="Helical" evidence="1">
    <location>
        <begin position="20"/>
        <end position="41"/>
    </location>
</feature>
<evidence type="ECO:0000256" key="1">
    <source>
        <dbReference type="SAM" id="Phobius"/>
    </source>
</evidence>
<dbReference type="RefSeq" id="WP_336925824.1">
    <property type="nucleotide sequence ID" value="NZ_JBANRO010000005.1"/>
</dbReference>
<feature type="transmembrane region" description="Helical" evidence="1">
    <location>
        <begin position="116"/>
        <end position="136"/>
    </location>
</feature>
<dbReference type="Proteomes" id="UP001595456">
    <property type="component" value="Unassembled WGS sequence"/>
</dbReference>
<protein>
    <recommendedName>
        <fullName evidence="4">DoxX family protein</fullName>
    </recommendedName>
</protein>
<dbReference type="EMBL" id="JBHRST010000004">
    <property type="protein sequence ID" value="MFC3096920.1"/>
    <property type="molecule type" value="Genomic_DNA"/>
</dbReference>
<name>A0ABV7E2G6_9SPHN</name>
<evidence type="ECO:0000313" key="3">
    <source>
        <dbReference type="Proteomes" id="UP001595456"/>
    </source>
</evidence>
<evidence type="ECO:0000313" key="2">
    <source>
        <dbReference type="EMBL" id="MFC3096920.1"/>
    </source>
</evidence>
<accession>A0ABV7E2G6</accession>
<reference evidence="3" key="1">
    <citation type="journal article" date="2019" name="Int. J. Syst. Evol. Microbiol.">
        <title>The Global Catalogue of Microorganisms (GCM) 10K type strain sequencing project: providing services to taxonomists for standard genome sequencing and annotation.</title>
        <authorList>
            <consortium name="The Broad Institute Genomics Platform"/>
            <consortium name="The Broad Institute Genome Sequencing Center for Infectious Disease"/>
            <person name="Wu L."/>
            <person name="Ma J."/>
        </authorList>
    </citation>
    <scope>NUCLEOTIDE SEQUENCE [LARGE SCALE GENOMIC DNA]</scope>
    <source>
        <strain evidence="3">KCTC 52607</strain>
    </source>
</reference>
<feature type="transmembrane region" description="Helical" evidence="1">
    <location>
        <begin position="61"/>
        <end position="86"/>
    </location>
</feature>
<feature type="transmembrane region" description="Helical" evidence="1">
    <location>
        <begin position="93"/>
        <end position="110"/>
    </location>
</feature>
<keyword evidence="1" id="KW-1133">Transmembrane helix</keyword>
<keyword evidence="1" id="KW-0812">Transmembrane</keyword>
<evidence type="ECO:0008006" key="4">
    <source>
        <dbReference type="Google" id="ProtNLM"/>
    </source>
</evidence>
<comment type="caution">
    <text evidence="2">The sequence shown here is derived from an EMBL/GenBank/DDBJ whole genome shotgun (WGS) entry which is preliminary data.</text>
</comment>
<gene>
    <name evidence="2" type="ORF">ACFODU_03795</name>
</gene>
<keyword evidence="3" id="KW-1185">Reference proteome</keyword>
<proteinExistence type="predicted"/>
<keyword evidence="1" id="KW-0472">Membrane</keyword>
<organism evidence="2 3">
    <name type="scientific">Alteraurantiacibacter palmitatis</name>
    <dbReference type="NCBI Taxonomy" id="2054628"/>
    <lineage>
        <taxon>Bacteria</taxon>
        <taxon>Pseudomonadati</taxon>
        <taxon>Pseudomonadota</taxon>
        <taxon>Alphaproteobacteria</taxon>
        <taxon>Sphingomonadales</taxon>
        <taxon>Erythrobacteraceae</taxon>
        <taxon>Alteraurantiacibacter</taxon>
    </lineage>
</organism>
<sequence length="163" mass="18870">MTDQPQTAAQNDTEELAGPAIFWIYHLSRIIFGGWWLFSGLMHFLWPEIQPLGNHPAARDFTLALMASGLFDIIKVIEVILGITILLNRAMPLTIIALVPINLVIVYWNFVLDEGVVEWTFGAMSILFNVILAWPWRRYFWRLFTWKGRADFSTEPGIQDYRI</sequence>